<dbReference type="Proteomes" id="UP000295758">
    <property type="component" value="Unassembled WGS sequence"/>
</dbReference>
<dbReference type="EMBL" id="SOAA01000037">
    <property type="protein sequence ID" value="TDS26201.1"/>
    <property type="molecule type" value="Genomic_DNA"/>
</dbReference>
<protein>
    <submittedName>
        <fullName evidence="1">DNA sulfur modification protein DndE</fullName>
    </submittedName>
</protein>
<reference evidence="1 2" key="1">
    <citation type="submission" date="2019-03" db="EMBL/GenBank/DDBJ databases">
        <title>Deep subsurface shale carbon reservoir microbial communities from Ohio and West Virginia, USA.</title>
        <authorList>
            <person name="Wrighton K."/>
        </authorList>
    </citation>
    <scope>NUCLEOTIDE SEQUENCE [LARGE SCALE GENOMIC DNA]</scope>
    <source>
        <strain evidence="1 2">UTICA-S4D12</strain>
    </source>
</reference>
<dbReference type="InterPro" id="IPR014969">
    <property type="entry name" value="DNA_S_DndE"/>
</dbReference>
<comment type="caution">
    <text evidence="1">The sequence shown here is derived from an EMBL/GenBank/DDBJ whole genome shotgun (WGS) entry which is preliminary data.</text>
</comment>
<proteinExistence type="predicted"/>
<name>A0A4R7DZ69_9FIRM</name>
<evidence type="ECO:0000313" key="1">
    <source>
        <dbReference type="EMBL" id="TDS26201.1"/>
    </source>
</evidence>
<dbReference type="Pfam" id="PF08870">
    <property type="entry name" value="DndE"/>
    <property type="match status" value="1"/>
</dbReference>
<dbReference type="InterPro" id="IPR038472">
    <property type="entry name" value="DndE_sf"/>
</dbReference>
<organism evidence="1 2">
    <name type="scientific">Halanaerobium congolense</name>
    <dbReference type="NCBI Taxonomy" id="54121"/>
    <lineage>
        <taxon>Bacteria</taxon>
        <taxon>Bacillati</taxon>
        <taxon>Bacillota</taxon>
        <taxon>Clostridia</taxon>
        <taxon>Halanaerobiales</taxon>
        <taxon>Halanaerobiaceae</taxon>
        <taxon>Halanaerobium</taxon>
    </lineage>
</organism>
<accession>A0A4R7DZ69</accession>
<dbReference type="AlphaFoldDB" id="A0A4R7DZ69"/>
<evidence type="ECO:0000313" key="2">
    <source>
        <dbReference type="Proteomes" id="UP000295758"/>
    </source>
</evidence>
<gene>
    <name evidence="1" type="ORF">BY453_1378</name>
</gene>
<sequence>MASRLKTTEKTMEILKDLEQKSNLRPNILARIAINLAIQNSISPDNNDINYDNKGLEFHRQTLFGDYEQLIKSMISQKLNKHLTEEEFFPEITKFYLEEGVKLLESEYNYANNFERFFKNLINK</sequence>
<dbReference type="Gene3D" id="1.10.1220.160">
    <property type="entry name" value="DNA sulphur modification protein DndE"/>
    <property type="match status" value="1"/>
</dbReference>
<dbReference type="RefSeq" id="WP_089723323.1">
    <property type="nucleotide sequence ID" value="NZ_FNGB01000040.1"/>
</dbReference>